<dbReference type="Proteomes" id="UP000305451">
    <property type="component" value="Unassembled WGS sequence"/>
</dbReference>
<sequence length="108" mass="10969">MNASFASGLSAYQGAAVRLNRAADKLTSVMTNETRQSDTPANTPQSATNTPGASAASAPTPIPGSRRAPSSIPEAMVDIIKATHAAKLASTSIRAADDMIGEVLDLTA</sequence>
<feature type="region of interest" description="Disordered" evidence="1">
    <location>
        <begin position="27"/>
        <end position="70"/>
    </location>
</feature>
<gene>
    <name evidence="2" type="ORF">E5162_06435</name>
</gene>
<proteinExistence type="predicted"/>
<keyword evidence="3" id="KW-1185">Reference proteome</keyword>
<reference evidence="2 3" key="1">
    <citation type="journal article" date="2013" name="Int. J. Syst. Evol. Microbiol.">
        <title>Marinicauda pacifica gen. nov., sp. nov., a prosthecate alphaproteobacterium of the family Hyphomonadaceae isolated from deep seawater.</title>
        <authorList>
            <person name="Zhang X.Y."/>
            <person name="Li G.W."/>
            <person name="Wang C.S."/>
            <person name="Zhang Y.J."/>
            <person name="Xu X.W."/>
            <person name="Li H."/>
            <person name="Liu A."/>
            <person name="Liu C."/>
            <person name="Xie B.B."/>
            <person name="Qin Q.L."/>
            <person name="Xu Z."/>
            <person name="Chen X.L."/>
            <person name="Zhou B.C."/>
            <person name="Zhang Y.Z."/>
        </authorList>
    </citation>
    <scope>NUCLEOTIDE SEQUENCE [LARGE SCALE GENOMIC DNA]</scope>
    <source>
        <strain evidence="2 3">P-1 km-3</strain>
    </source>
</reference>
<dbReference type="AlphaFoldDB" id="A0A4S2HGH7"/>
<comment type="caution">
    <text evidence="2">The sequence shown here is derived from an EMBL/GenBank/DDBJ whole genome shotgun (WGS) entry which is preliminary data.</text>
</comment>
<feature type="compositionally biased region" description="Low complexity" evidence="1">
    <location>
        <begin position="46"/>
        <end position="65"/>
    </location>
</feature>
<feature type="compositionally biased region" description="Polar residues" evidence="1">
    <location>
        <begin position="28"/>
        <end position="45"/>
    </location>
</feature>
<dbReference type="OrthoDB" id="7631536at2"/>
<dbReference type="EMBL" id="SRXV01000001">
    <property type="protein sequence ID" value="TGY94891.1"/>
    <property type="molecule type" value="Genomic_DNA"/>
</dbReference>
<evidence type="ECO:0000313" key="3">
    <source>
        <dbReference type="Proteomes" id="UP000305451"/>
    </source>
</evidence>
<organism evidence="2 3">
    <name type="scientific">Marinicauda pacifica</name>
    <dbReference type="NCBI Taxonomy" id="1133559"/>
    <lineage>
        <taxon>Bacteria</taxon>
        <taxon>Pseudomonadati</taxon>
        <taxon>Pseudomonadota</taxon>
        <taxon>Alphaproteobacteria</taxon>
        <taxon>Maricaulales</taxon>
        <taxon>Maricaulaceae</taxon>
        <taxon>Marinicauda</taxon>
    </lineage>
</organism>
<name>A0A4S2HGH7_9PROT</name>
<evidence type="ECO:0000313" key="2">
    <source>
        <dbReference type="EMBL" id="TGY94891.1"/>
    </source>
</evidence>
<evidence type="ECO:0000256" key="1">
    <source>
        <dbReference type="SAM" id="MobiDB-lite"/>
    </source>
</evidence>
<accession>A0A4S2HGH7</accession>
<protein>
    <submittedName>
        <fullName evidence="2">Uncharacterized protein</fullName>
    </submittedName>
</protein>
<dbReference type="RefSeq" id="WP_135944088.1">
    <property type="nucleotide sequence ID" value="NZ_BMEI01000001.1"/>
</dbReference>